<protein>
    <recommendedName>
        <fullName evidence="3">Class I SAM-dependent methyltransferase</fullName>
    </recommendedName>
</protein>
<organism evidence="1 2">
    <name type="scientific">Intrasporangium chromatireducens Q5-1</name>
    <dbReference type="NCBI Taxonomy" id="584657"/>
    <lineage>
        <taxon>Bacteria</taxon>
        <taxon>Bacillati</taxon>
        <taxon>Actinomycetota</taxon>
        <taxon>Actinomycetes</taxon>
        <taxon>Micrococcales</taxon>
        <taxon>Intrasporangiaceae</taxon>
        <taxon>Intrasporangium</taxon>
    </lineage>
</organism>
<dbReference type="InterPro" id="IPR029063">
    <property type="entry name" value="SAM-dependent_MTases_sf"/>
</dbReference>
<evidence type="ECO:0000313" key="1">
    <source>
        <dbReference type="EMBL" id="EWT05297.1"/>
    </source>
</evidence>
<keyword evidence="2" id="KW-1185">Reference proteome</keyword>
<evidence type="ECO:0000313" key="2">
    <source>
        <dbReference type="Proteomes" id="UP000019494"/>
    </source>
</evidence>
<dbReference type="EMBL" id="AWQS01000126">
    <property type="protein sequence ID" value="EWT05297.1"/>
    <property type="molecule type" value="Genomic_DNA"/>
</dbReference>
<dbReference type="AlphaFoldDB" id="W9GJG8"/>
<reference evidence="2" key="1">
    <citation type="submission" date="2013-08" db="EMBL/GenBank/DDBJ databases">
        <title>Intrasporangium oryzae NRRL B-24470.</title>
        <authorList>
            <person name="Liu H."/>
            <person name="Wang G."/>
        </authorList>
    </citation>
    <scope>NUCLEOTIDE SEQUENCE [LARGE SCALE GENOMIC DNA]</scope>
    <source>
        <strain evidence="2">Q5-1</strain>
    </source>
</reference>
<gene>
    <name evidence="1" type="ORF">N864_02195</name>
</gene>
<dbReference type="Proteomes" id="UP000019494">
    <property type="component" value="Unassembled WGS sequence"/>
</dbReference>
<accession>W9GJG8</accession>
<dbReference type="Gene3D" id="3.40.50.150">
    <property type="entry name" value="Vaccinia Virus protein VP39"/>
    <property type="match status" value="1"/>
</dbReference>
<dbReference type="Pfam" id="PF13578">
    <property type="entry name" value="Methyltransf_24"/>
    <property type="match status" value="1"/>
</dbReference>
<comment type="caution">
    <text evidence="1">The sequence shown here is derived from an EMBL/GenBank/DDBJ whole genome shotgun (WGS) entry which is preliminary data.</text>
</comment>
<evidence type="ECO:0008006" key="3">
    <source>
        <dbReference type="Google" id="ProtNLM"/>
    </source>
</evidence>
<sequence length="185" mass="20904">MAAALDELGGGSILTIDREAARLREPNIIELLAATGLAKYVEPIFAQSSYNWELLGLLERQRDGHTTRPLFDFVFVDGAHTWETDGLAFVLADKLLRPGGWILFDDIHWTIAASKAASGRRPTTVIDPAERVPQVGRVFALLVMQHPNYERFEVHGNWGWARKRRTRQEEALPEQAVSRLYETHS</sequence>
<dbReference type="SUPFAM" id="SSF53335">
    <property type="entry name" value="S-adenosyl-L-methionine-dependent methyltransferases"/>
    <property type="match status" value="1"/>
</dbReference>
<name>W9GJG8_9MICO</name>
<proteinExistence type="predicted"/>